<gene>
    <name evidence="2" type="ORF">B0A89_13185</name>
</gene>
<name>A0A1W6D088_9RHOB</name>
<evidence type="ECO:0008006" key="4">
    <source>
        <dbReference type="Google" id="ProtNLM"/>
    </source>
</evidence>
<dbReference type="Pfam" id="PF06635">
    <property type="entry name" value="T3SS_SCTL"/>
    <property type="match status" value="1"/>
</dbReference>
<reference evidence="2 3" key="1">
    <citation type="submission" date="2017-03" db="EMBL/GenBank/DDBJ databases">
        <title>Genome sequence of Paracoccus contaminans isolated from a water microcosm.</title>
        <authorList>
            <person name="Aurass P."/>
            <person name="Karste S."/>
            <person name="Trost E."/>
            <person name="Glaeser S.P."/>
            <person name="Kaempfer P."/>
            <person name="Flieger A."/>
        </authorList>
    </citation>
    <scope>NUCLEOTIDE SEQUENCE [LARGE SCALE GENOMIC DNA]</scope>
    <source>
        <strain evidence="3">RKI 16-01929T\LMG 29738T\CCM 8701T\CIP 111112T</strain>
    </source>
</reference>
<dbReference type="Proteomes" id="UP000193017">
    <property type="component" value="Chromosome"/>
</dbReference>
<organism evidence="2 3">
    <name type="scientific">Paracoccus contaminans</name>
    <dbReference type="NCBI Taxonomy" id="1945662"/>
    <lineage>
        <taxon>Bacteria</taxon>
        <taxon>Pseudomonadati</taxon>
        <taxon>Pseudomonadota</taxon>
        <taxon>Alphaproteobacteria</taxon>
        <taxon>Rhodobacterales</taxon>
        <taxon>Paracoccaceae</taxon>
        <taxon>Paracoccus</taxon>
    </lineage>
</organism>
<protein>
    <recommendedName>
        <fullName evidence="4">Flagellar assembly protein FliH/Type III secretion system HrpE domain-containing protein</fullName>
    </recommendedName>
</protein>
<dbReference type="AlphaFoldDB" id="A0A1W6D088"/>
<dbReference type="KEGG" id="pcon:B0A89_13185"/>
<dbReference type="STRING" id="1945662.B0A89_13185"/>
<dbReference type="InterPro" id="IPR010586">
    <property type="entry name" value="T3SS_stator_protein"/>
</dbReference>
<keyword evidence="1" id="KW-0175">Coiled coil</keyword>
<proteinExistence type="predicted"/>
<evidence type="ECO:0000256" key="1">
    <source>
        <dbReference type="SAM" id="Coils"/>
    </source>
</evidence>
<evidence type="ECO:0000313" key="2">
    <source>
        <dbReference type="EMBL" id="ARJ70449.1"/>
    </source>
</evidence>
<dbReference type="EMBL" id="CP020612">
    <property type="protein sequence ID" value="ARJ70449.1"/>
    <property type="molecule type" value="Genomic_DNA"/>
</dbReference>
<accession>A0A1W6D088</accession>
<feature type="coiled-coil region" evidence="1">
    <location>
        <begin position="10"/>
        <end position="71"/>
    </location>
</feature>
<dbReference type="RefSeq" id="WP_085378506.1">
    <property type="nucleotide sequence ID" value="NZ_CP020612.1"/>
</dbReference>
<sequence length="194" mass="20594">MTGTVPRILKRDQLDGLRRAEAMLREAEAQSQDTRSAAAAEARALLEQAQRRALKESARTASRLIARAEETARARLDGLEPEIARLVALTVRRILGDIEPEAATRAAALNALRQLREHRQGRIFAAPDIAAPIAAAVDAAGPAGPEILSVATDPALDPGRALMISDRGSTELGLAALTEQALRPWTEGSDEAGA</sequence>
<keyword evidence="3" id="KW-1185">Reference proteome</keyword>
<evidence type="ECO:0000313" key="3">
    <source>
        <dbReference type="Proteomes" id="UP000193017"/>
    </source>
</evidence>